<dbReference type="AlphaFoldDB" id="A0A8D8T4A3"/>
<keyword evidence="1" id="KW-1133">Transmembrane helix</keyword>
<organism evidence="2">
    <name type="scientific">Cacopsylla melanoneura</name>
    <dbReference type="NCBI Taxonomy" id="428564"/>
    <lineage>
        <taxon>Eukaryota</taxon>
        <taxon>Metazoa</taxon>
        <taxon>Ecdysozoa</taxon>
        <taxon>Arthropoda</taxon>
        <taxon>Hexapoda</taxon>
        <taxon>Insecta</taxon>
        <taxon>Pterygota</taxon>
        <taxon>Neoptera</taxon>
        <taxon>Paraneoptera</taxon>
        <taxon>Hemiptera</taxon>
        <taxon>Sternorrhyncha</taxon>
        <taxon>Psylloidea</taxon>
        <taxon>Psyllidae</taxon>
        <taxon>Psyllinae</taxon>
        <taxon>Cacopsylla</taxon>
    </lineage>
</organism>
<dbReference type="EMBL" id="HBUF01254167">
    <property type="protein sequence ID" value="CAG6681068.1"/>
    <property type="molecule type" value="Transcribed_RNA"/>
</dbReference>
<proteinExistence type="predicted"/>
<evidence type="ECO:0000256" key="1">
    <source>
        <dbReference type="SAM" id="Phobius"/>
    </source>
</evidence>
<name>A0A8D8T4A3_9HEMI</name>
<feature type="transmembrane region" description="Helical" evidence="1">
    <location>
        <begin position="6"/>
        <end position="22"/>
    </location>
</feature>
<reference evidence="2" key="1">
    <citation type="submission" date="2021-05" db="EMBL/GenBank/DDBJ databases">
        <authorList>
            <person name="Alioto T."/>
            <person name="Alioto T."/>
            <person name="Gomez Garrido J."/>
        </authorList>
    </citation>
    <scope>NUCLEOTIDE SEQUENCE</scope>
</reference>
<keyword evidence="1" id="KW-0472">Membrane</keyword>
<evidence type="ECO:0000313" key="2">
    <source>
        <dbReference type="EMBL" id="CAG6681068.1"/>
    </source>
</evidence>
<keyword evidence="1" id="KW-0812">Transmembrane</keyword>
<sequence length="105" mass="12402">MITLSILFVVLGGYYVFVLAVHKNRLLYTITKEIVENPLLIIFPPTKLLFSVFFSIKEKLGKTWENKFQFEKNFSLKNISVLGFFQLGFFLCVKFFEKIVRRTHD</sequence>
<feature type="transmembrane region" description="Helical" evidence="1">
    <location>
        <begin position="76"/>
        <end position="96"/>
    </location>
</feature>
<protein>
    <submittedName>
        <fullName evidence="2">Uncharacterized protein</fullName>
    </submittedName>
</protein>
<feature type="transmembrane region" description="Helical" evidence="1">
    <location>
        <begin position="34"/>
        <end position="56"/>
    </location>
</feature>
<accession>A0A8D8T4A3</accession>